<evidence type="ECO:0000313" key="3">
    <source>
        <dbReference type="EMBL" id="KKR11176.1"/>
    </source>
</evidence>
<dbReference type="Pfam" id="PF02823">
    <property type="entry name" value="ATP-synt_DE_N"/>
    <property type="match status" value="1"/>
</dbReference>
<name>A0A0G0NEF8_9BACT</name>
<dbReference type="GO" id="GO:0045259">
    <property type="term" value="C:proton-transporting ATP synthase complex"/>
    <property type="evidence" value="ECO:0007669"/>
    <property type="project" value="UniProtKB-KW"/>
</dbReference>
<dbReference type="EMBL" id="LBWP01000010">
    <property type="protein sequence ID" value="KKR11176.1"/>
    <property type="molecule type" value="Genomic_DNA"/>
</dbReference>
<gene>
    <name evidence="3" type="ORF">UT39_C0010G0009</name>
</gene>
<dbReference type="Proteomes" id="UP000034246">
    <property type="component" value="Unassembled WGS sequence"/>
</dbReference>
<dbReference type="AlphaFoldDB" id="A0A0G0NEF8"/>
<dbReference type="GO" id="GO:0015986">
    <property type="term" value="P:proton motive force-driven ATP synthesis"/>
    <property type="evidence" value="ECO:0007669"/>
    <property type="project" value="InterPro"/>
</dbReference>
<evidence type="ECO:0000256" key="1">
    <source>
        <dbReference type="ARBA" id="ARBA00023196"/>
    </source>
</evidence>
<proteinExistence type="predicted"/>
<feature type="domain" description="ATP synthase F1 complex delta/epsilon subunit N-terminal" evidence="2">
    <location>
        <begin position="6"/>
        <end position="79"/>
    </location>
</feature>
<evidence type="ECO:0000313" key="4">
    <source>
        <dbReference type="Proteomes" id="UP000034246"/>
    </source>
</evidence>
<protein>
    <recommendedName>
        <fullName evidence="2">ATP synthase F1 complex delta/epsilon subunit N-terminal domain-containing protein</fullName>
    </recommendedName>
</protein>
<dbReference type="Gene3D" id="2.60.15.10">
    <property type="entry name" value="F0F1 ATP synthase delta/epsilon subunit, N-terminal"/>
    <property type="match status" value="1"/>
</dbReference>
<keyword evidence="1" id="KW-0139">CF(1)</keyword>
<sequence length="83" mass="9449">MQIRPLTLTIKSREGIIFSGAVKTVTSNNERGRFDVLSYHANFISLIKDYVEYVTQDGKKVNLPIRDAVMKINDNKVNVYMGI</sequence>
<dbReference type="InterPro" id="IPR036771">
    <property type="entry name" value="ATPsynth_dsu/esu_N"/>
</dbReference>
<keyword evidence="1" id="KW-0066">ATP synthesis</keyword>
<dbReference type="STRING" id="1618550.UT39_C0010G0009"/>
<reference evidence="3 4" key="1">
    <citation type="journal article" date="2015" name="Nature">
        <title>rRNA introns, odd ribosomes, and small enigmatic genomes across a large radiation of phyla.</title>
        <authorList>
            <person name="Brown C.T."/>
            <person name="Hug L.A."/>
            <person name="Thomas B.C."/>
            <person name="Sharon I."/>
            <person name="Castelle C.J."/>
            <person name="Singh A."/>
            <person name="Wilkins M.J."/>
            <person name="Williams K.H."/>
            <person name="Banfield J.F."/>
        </authorList>
    </citation>
    <scope>NUCLEOTIDE SEQUENCE [LARGE SCALE GENOMIC DNA]</scope>
</reference>
<evidence type="ECO:0000259" key="2">
    <source>
        <dbReference type="Pfam" id="PF02823"/>
    </source>
</evidence>
<dbReference type="InterPro" id="IPR020546">
    <property type="entry name" value="ATP_synth_F1_dsu/esu_N"/>
</dbReference>
<accession>A0A0G0NEF8</accession>
<dbReference type="SUPFAM" id="SSF51344">
    <property type="entry name" value="Epsilon subunit of F1F0-ATP synthase N-terminal domain"/>
    <property type="match status" value="1"/>
</dbReference>
<comment type="caution">
    <text evidence="3">The sequence shown here is derived from an EMBL/GenBank/DDBJ whole genome shotgun (WGS) entry which is preliminary data.</text>
</comment>
<organism evidence="3 4">
    <name type="scientific">Candidatus Woesebacteria bacterium GW2011_GWA1_39_21</name>
    <dbReference type="NCBI Taxonomy" id="1618550"/>
    <lineage>
        <taxon>Bacteria</taxon>
        <taxon>Candidatus Woeseibacteriota</taxon>
    </lineage>
</organism>